<proteinExistence type="predicted"/>
<evidence type="ECO:0000256" key="1">
    <source>
        <dbReference type="SAM" id="Phobius"/>
    </source>
</evidence>
<evidence type="ECO:0000313" key="3">
    <source>
        <dbReference type="Proteomes" id="UP000228533"/>
    </source>
</evidence>
<reference evidence="3" key="1">
    <citation type="submission" date="2017-09" db="EMBL/GenBank/DDBJ databases">
        <title>Depth-based differentiation of microbial function through sediment-hosted aquifers and enrichment of novel symbionts in the deep terrestrial subsurface.</title>
        <authorList>
            <person name="Probst A.J."/>
            <person name="Ladd B."/>
            <person name="Jarett J.K."/>
            <person name="Geller-Mcgrath D.E."/>
            <person name="Sieber C.M.K."/>
            <person name="Emerson J.B."/>
            <person name="Anantharaman K."/>
            <person name="Thomas B.C."/>
            <person name="Malmstrom R."/>
            <person name="Stieglmeier M."/>
            <person name="Klingl A."/>
            <person name="Woyke T."/>
            <person name="Ryan C.M."/>
            <person name="Banfield J.F."/>
        </authorList>
    </citation>
    <scope>NUCLEOTIDE SEQUENCE [LARGE SCALE GENOMIC DNA]</scope>
</reference>
<keyword evidence="1" id="KW-0812">Transmembrane</keyword>
<sequence length="104" mass="11026">MFIKNYKGLAVVLSGLETTANGSGFSKATAVDISTNILAKTMSFLAVIFLLLMMYGGFLWMTAVGNDSRIKTSQTLITSAMIGLLVIAAAYAITAFLGDTFTVK</sequence>
<evidence type="ECO:0008006" key="4">
    <source>
        <dbReference type="Google" id="ProtNLM"/>
    </source>
</evidence>
<accession>A0A2M6WT88</accession>
<feature type="transmembrane region" description="Helical" evidence="1">
    <location>
        <begin position="44"/>
        <end position="64"/>
    </location>
</feature>
<keyword evidence="1" id="KW-1133">Transmembrane helix</keyword>
<keyword evidence="1" id="KW-0472">Membrane</keyword>
<gene>
    <name evidence="2" type="ORF">COT94_02005</name>
</gene>
<feature type="transmembrane region" description="Helical" evidence="1">
    <location>
        <begin position="76"/>
        <end position="98"/>
    </location>
</feature>
<dbReference type="AlphaFoldDB" id="A0A2M6WT88"/>
<name>A0A2M6WT88_9BACT</name>
<organism evidence="2 3">
    <name type="scientific">Candidatus Falkowbacteria bacterium CG10_big_fil_rev_8_21_14_0_10_37_14</name>
    <dbReference type="NCBI Taxonomy" id="1974561"/>
    <lineage>
        <taxon>Bacteria</taxon>
        <taxon>Candidatus Falkowiibacteriota</taxon>
    </lineage>
</organism>
<dbReference type="EMBL" id="PFAM01000013">
    <property type="protein sequence ID" value="PIT96017.1"/>
    <property type="molecule type" value="Genomic_DNA"/>
</dbReference>
<evidence type="ECO:0000313" key="2">
    <source>
        <dbReference type="EMBL" id="PIT96017.1"/>
    </source>
</evidence>
<comment type="caution">
    <text evidence="2">The sequence shown here is derived from an EMBL/GenBank/DDBJ whole genome shotgun (WGS) entry which is preliminary data.</text>
</comment>
<dbReference type="Proteomes" id="UP000228533">
    <property type="component" value="Unassembled WGS sequence"/>
</dbReference>
<protein>
    <recommendedName>
        <fullName evidence="4">Conjugal transfer protein TrbC</fullName>
    </recommendedName>
</protein>